<name>A0A5B0Q2U7_PUCGR</name>
<accession>A0A5B0Q2U7</accession>
<dbReference type="Proteomes" id="UP000325313">
    <property type="component" value="Unassembled WGS sequence"/>
</dbReference>
<reference evidence="3 4" key="1">
    <citation type="submission" date="2019-05" db="EMBL/GenBank/DDBJ databases">
        <title>Emergence of the Ug99 lineage of the wheat stem rust pathogen through somatic hybridization.</title>
        <authorList>
            <person name="Li F."/>
            <person name="Upadhyaya N.M."/>
            <person name="Sperschneider J."/>
            <person name="Matny O."/>
            <person name="Nguyen-Phuc H."/>
            <person name="Mago R."/>
            <person name="Raley C."/>
            <person name="Miller M.E."/>
            <person name="Silverstein K.A.T."/>
            <person name="Henningsen E."/>
            <person name="Hirsch C.D."/>
            <person name="Visser B."/>
            <person name="Pretorius Z.A."/>
            <person name="Steffenson B.J."/>
            <person name="Schwessinger B."/>
            <person name="Dodds P.N."/>
            <person name="Figueroa M."/>
        </authorList>
    </citation>
    <scope>NUCLEOTIDE SEQUENCE [LARGE SCALE GENOMIC DNA]</scope>
    <source>
        <strain evidence="1">21-0</strain>
        <strain evidence="2 4">Ug99</strain>
    </source>
</reference>
<evidence type="ECO:0000313" key="2">
    <source>
        <dbReference type="EMBL" id="KAA1124744.1"/>
    </source>
</evidence>
<keyword evidence="3" id="KW-1185">Reference proteome</keyword>
<gene>
    <name evidence="1" type="ORF">PGT21_014184</name>
    <name evidence="2" type="ORF">PGTUg99_033541</name>
</gene>
<evidence type="ECO:0000313" key="3">
    <source>
        <dbReference type="Proteomes" id="UP000324748"/>
    </source>
</evidence>
<proteinExistence type="predicted"/>
<evidence type="ECO:0000313" key="1">
    <source>
        <dbReference type="EMBL" id="KAA1107447.1"/>
    </source>
</evidence>
<evidence type="ECO:0000313" key="4">
    <source>
        <dbReference type="Proteomes" id="UP000325313"/>
    </source>
</evidence>
<comment type="caution">
    <text evidence="1">The sequence shown here is derived from an EMBL/GenBank/DDBJ whole genome shotgun (WGS) entry which is preliminary data.</text>
</comment>
<protein>
    <submittedName>
        <fullName evidence="1">Uncharacterized protein</fullName>
    </submittedName>
</protein>
<dbReference type="Proteomes" id="UP000324748">
    <property type="component" value="Unassembled WGS sequence"/>
</dbReference>
<dbReference type="EMBL" id="VSWC01000029">
    <property type="protein sequence ID" value="KAA1107447.1"/>
    <property type="molecule type" value="Genomic_DNA"/>
</dbReference>
<dbReference type="AlphaFoldDB" id="A0A5B0Q2U7"/>
<sequence length="57" mass="6893">MKYFLDYMFYKSTEDLSASKYPTSDRPENTERQLLMLRQTSSIYKQTHCFRALLNQC</sequence>
<dbReference type="EMBL" id="VDEP01000203">
    <property type="protein sequence ID" value="KAA1124744.1"/>
    <property type="molecule type" value="Genomic_DNA"/>
</dbReference>
<organism evidence="1 3">
    <name type="scientific">Puccinia graminis f. sp. tritici</name>
    <dbReference type="NCBI Taxonomy" id="56615"/>
    <lineage>
        <taxon>Eukaryota</taxon>
        <taxon>Fungi</taxon>
        <taxon>Dikarya</taxon>
        <taxon>Basidiomycota</taxon>
        <taxon>Pucciniomycotina</taxon>
        <taxon>Pucciniomycetes</taxon>
        <taxon>Pucciniales</taxon>
        <taxon>Pucciniaceae</taxon>
        <taxon>Puccinia</taxon>
    </lineage>
</organism>